<keyword evidence="2" id="KW-1185">Reference proteome</keyword>
<dbReference type="HOGENOM" id="CLU_2128080_0_0_6"/>
<reference evidence="1 2" key="1">
    <citation type="submission" date="2013-06" db="EMBL/GenBank/DDBJ databases">
        <title>The Genome Sequence of Acinetobacter rudis CIP 110305.</title>
        <authorList>
            <consortium name="The Broad Institute Genome Sequencing Platform"/>
            <consortium name="The Broad Institute Genome Sequencing Center for Infectious Disease"/>
            <person name="Cerqueira G."/>
            <person name="Feldgarden M."/>
            <person name="Courvalin P."/>
            <person name="Perichon B."/>
            <person name="Grillot-Courvalin C."/>
            <person name="Clermont D."/>
            <person name="Rocha E."/>
            <person name="Yoon E.-J."/>
            <person name="Nemec A."/>
            <person name="Young S.K."/>
            <person name="Zeng Q."/>
            <person name="Gargeya S."/>
            <person name="Fitzgerald M."/>
            <person name="Abouelleil A."/>
            <person name="Alvarado L."/>
            <person name="Berlin A.M."/>
            <person name="Chapman S.B."/>
            <person name="Dewar J."/>
            <person name="Goldberg J."/>
            <person name="Griggs A."/>
            <person name="Gujja S."/>
            <person name="Hansen M."/>
            <person name="Howarth C."/>
            <person name="Imamovic A."/>
            <person name="Larimer J."/>
            <person name="McCowan C."/>
            <person name="Murphy C."/>
            <person name="Pearson M."/>
            <person name="Priest M."/>
            <person name="Roberts A."/>
            <person name="Saif S."/>
            <person name="Shea T."/>
            <person name="Sykes S."/>
            <person name="Wortman J."/>
            <person name="Nusbaum C."/>
            <person name="Birren B."/>
        </authorList>
    </citation>
    <scope>NUCLEOTIDE SEQUENCE [LARGE SCALE GENOMIC DNA]</scope>
    <source>
        <strain evidence="1 2">CIP 110305</strain>
    </source>
</reference>
<sequence>MKRIICGIFLTLGMTMESFAKDFDFICGDFGALSSLVMEARQEGVDKNDFMQYLMTKFSEDTFENHMLLRYSKDMMDIAYEIPVAKSKDSKSKVVTTFTADMNKLCSNNMEKLFKIK</sequence>
<organism evidence="1 2">
    <name type="scientific">Acinetobacter rudis CIP 110305</name>
    <dbReference type="NCBI Taxonomy" id="421052"/>
    <lineage>
        <taxon>Bacteria</taxon>
        <taxon>Pseudomonadati</taxon>
        <taxon>Pseudomonadota</taxon>
        <taxon>Gammaproteobacteria</taxon>
        <taxon>Moraxellales</taxon>
        <taxon>Moraxellaceae</taxon>
        <taxon>Acinetobacter</taxon>
    </lineage>
</organism>
<proteinExistence type="predicted"/>
<dbReference type="STRING" id="632955.GCA_000829675_00962"/>
<protein>
    <submittedName>
        <fullName evidence="1">Uncharacterized protein</fullName>
    </submittedName>
</protein>
<dbReference type="RefSeq" id="WP_016655829.1">
    <property type="nucleotide sequence ID" value="NZ_KE340352.1"/>
</dbReference>
<accession>S3N8F4</accession>
<dbReference type="EMBL" id="ATGI01000017">
    <property type="protein sequence ID" value="EPF74653.1"/>
    <property type="molecule type" value="Genomic_DNA"/>
</dbReference>
<dbReference type="Proteomes" id="UP000014568">
    <property type="component" value="Unassembled WGS sequence"/>
</dbReference>
<evidence type="ECO:0000313" key="1">
    <source>
        <dbReference type="EMBL" id="EPF74653.1"/>
    </source>
</evidence>
<gene>
    <name evidence="1" type="ORF">F945_01420</name>
</gene>
<comment type="caution">
    <text evidence="1">The sequence shown here is derived from an EMBL/GenBank/DDBJ whole genome shotgun (WGS) entry which is preliminary data.</text>
</comment>
<name>S3N8F4_9GAMM</name>
<dbReference type="AlphaFoldDB" id="S3N8F4"/>
<dbReference type="OrthoDB" id="9965630at2"/>
<dbReference type="PATRIC" id="fig|421052.3.peg.1377"/>
<evidence type="ECO:0000313" key="2">
    <source>
        <dbReference type="Proteomes" id="UP000014568"/>
    </source>
</evidence>